<dbReference type="SUPFAM" id="SSF81383">
    <property type="entry name" value="F-box domain"/>
    <property type="match status" value="1"/>
</dbReference>
<organism evidence="1 2">
    <name type="scientific">Cymbomonas tetramitiformis</name>
    <dbReference type="NCBI Taxonomy" id="36881"/>
    <lineage>
        <taxon>Eukaryota</taxon>
        <taxon>Viridiplantae</taxon>
        <taxon>Chlorophyta</taxon>
        <taxon>Pyramimonadophyceae</taxon>
        <taxon>Pyramimonadales</taxon>
        <taxon>Pyramimonadaceae</taxon>
        <taxon>Cymbomonas</taxon>
    </lineage>
</organism>
<dbReference type="Pfam" id="PF13646">
    <property type="entry name" value="HEAT_2"/>
    <property type="match status" value="1"/>
</dbReference>
<proteinExistence type="predicted"/>
<comment type="caution">
    <text evidence="1">The sequence shown here is derived from an EMBL/GenBank/DDBJ whole genome shotgun (WGS) entry which is preliminary data.</text>
</comment>
<dbReference type="Proteomes" id="UP001190700">
    <property type="component" value="Unassembled WGS sequence"/>
</dbReference>
<evidence type="ECO:0000313" key="2">
    <source>
        <dbReference type="Proteomes" id="UP001190700"/>
    </source>
</evidence>
<dbReference type="InterPro" id="IPR011989">
    <property type="entry name" value="ARM-like"/>
</dbReference>
<dbReference type="AlphaFoldDB" id="A0AAE0BB25"/>
<accession>A0AAE0BB25</accession>
<dbReference type="CDD" id="cd09917">
    <property type="entry name" value="F-box_SF"/>
    <property type="match status" value="1"/>
</dbReference>
<dbReference type="InterPro" id="IPR036047">
    <property type="entry name" value="F-box-like_dom_sf"/>
</dbReference>
<dbReference type="EMBL" id="LGRX02035799">
    <property type="protein sequence ID" value="KAK3233131.1"/>
    <property type="molecule type" value="Genomic_DNA"/>
</dbReference>
<keyword evidence="2" id="KW-1185">Reference proteome</keyword>
<dbReference type="InterPro" id="IPR016024">
    <property type="entry name" value="ARM-type_fold"/>
</dbReference>
<name>A0AAE0BB25_9CHLO</name>
<gene>
    <name evidence="1" type="ORF">CYMTET_56552</name>
</gene>
<dbReference type="Gene3D" id="1.25.10.10">
    <property type="entry name" value="Leucine-rich Repeat Variant"/>
    <property type="match status" value="2"/>
</dbReference>
<dbReference type="SUPFAM" id="SSF48371">
    <property type="entry name" value="ARM repeat"/>
    <property type="match status" value="1"/>
</dbReference>
<protein>
    <submittedName>
        <fullName evidence="1">Uncharacterized protein</fullName>
    </submittedName>
</protein>
<reference evidence="1 2" key="1">
    <citation type="journal article" date="2015" name="Genome Biol. Evol.">
        <title>Comparative Genomics of a Bacterivorous Green Alga Reveals Evolutionary Causalities and Consequences of Phago-Mixotrophic Mode of Nutrition.</title>
        <authorList>
            <person name="Burns J.A."/>
            <person name="Paasch A."/>
            <person name="Narechania A."/>
            <person name="Kim E."/>
        </authorList>
    </citation>
    <scope>NUCLEOTIDE SEQUENCE [LARGE SCALE GENOMIC DNA]</scope>
    <source>
        <strain evidence="1 2">PLY_AMNH</strain>
    </source>
</reference>
<sequence>MRAKRSMERTSGSCIDKLSLDALLHVLLSSGLSYIDVANACCVSRTWRAVIFPGAAAIVALDTSWTRWTVKREALHALGRLIDRGASEYSDQGTNFESMAIHLREIYVRSIAKSLENVEWNVKRAAVETIRKLGQHIAPFTGEIASRLQHGNEEVRRATVEALGKLQLYAAPYALEVANCIQDPDRYVRWAVVEACDRMKEHMAPHIWVFLNNFQNADNHVRWVSVEATNRLKSYAAPHVELIARRLEDEESYIRRTAMQLLLALGNDAAPYAGSIATRLQDSETYTRWLAVQALNKLPLEFVAPHSNALRATMETFENYMKIVISQLLERLTEATQ</sequence>
<evidence type="ECO:0000313" key="1">
    <source>
        <dbReference type="EMBL" id="KAK3233131.1"/>
    </source>
</evidence>